<dbReference type="PANTHER" id="PTHR11440">
    <property type="entry name" value="LECITHIN-CHOLESTEROL ACYLTRANSFERASE-RELATED"/>
    <property type="match status" value="1"/>
</dbReference>
<dbReference type="EMBL" id="CP049007">
    <property type="protein sequence ID" value="QID86188.1"/>
    <property type="molecule type" value="Genomic_DNA"/>
</dbReference>
<dbReference type="Gene3D" id="3.40.50.1820">
    <property type="entry name" value="alpha/beta hydrolase"/>
    <property type="match status" value="1"/>
</dbReference>
<evidence type="ECO:0008006" key="4">
    <source>
        <dbReference type="Google" id="ProtNLM"/>
    </source>
</evidence>
<dbReference type="InterPro" id="IPR003386">
    <property type="entry name" value="LACT/PDAT_acylTrfase"/>
</dbReference>
<dbReference type="GO" id="GO:0006629">
    <property type="term" value="P:lipid metabolic process"/>
    <property type="evidence" value="ECO:0007669"/>
    <property type="project" value="InterPro"/>
</dbReference>
<dbReference type="SUPFAM" id="SSF53474">
    <property type="entry name" value="alpha/beta-Hydrolases"/>
    <property type="match status" value="1"/>
</dbReference>
<name>A0A6C1EA35_SACPS</name>
<protein>
    <recommendedName>
        <fullName evidence="4">YJR098C-like protein</fullName>
    </recommendedName>
</protein>
<dbReference type="FunFam" id="3.40.50.1820:FF:000428">
    <property type="entry name" value="YJR098C-like protein"/>
    <property type="match status" value="1"/>
</dbReference>
<proteinExistence type="predicted"/>
<evidence type="ECO:0000256" key="1">
    <source>
        <dbReference type="SAM" id="MobiDB-lite"/>
    </source>
</evidence>
<feature type="region of interest" description="Disordered" evidence="1">
    <location>
        <begin position="1"/>
        <end position="40"/>
    </location>
</feature>
<evidence type="ECO:0000313" key="3">
    <source>
        <dbReference type="Proteomes" id="UP000501346"/>
    </source>
</evidence>
<accession>A0A6C1EA35</accession>
<feature type="region of interest" description="Disordered" evidence="1">
    <location>
        <begin position="60"/>
        <end position="88"/>
    </location>
</feature>
<dbReference type="AlphaFoldDB" id="A0A6C1EA35"/>
<feature type="compositionally biased region" description="Low complexity" evidence="1">
    <location>
        <begin position="22"/>
        <end position="36"/>
    </location>
</feature>
<reference evidence="2 3" key="1">
    <citation type="journal article" date="2019" name="BMC Genomics">
        <title>Chromosome level assembly and comparative genome analysis confirm lager-brewing yeasts originated from a single hybridization.</title>
        <authorList>
            <person name="Salazar A.N."/>
            <person name="Gorter de Vries A.R."/>
            <person name="van den Broek M."/>
            <person name="Brouwers N."/>
            <person name="de la Torre Cortes P."/>
            <person name="Kuijpers N.G.A."/>
            <person name="Daran J.G."/>
            <person name="Abeel T."/>
        </authorList>
    </citation>
    <scope>NUCLEOTIDE SEQUENCE [LARGE SCALE GENOMIC DNA]</scope>
    <source>
        <strain evidence="2 3">CBS 1483</strain>
    </source>
</reference>
<dbReference type="Pfam" id="PF02450">
    <property type="entry name" value="LCAT"/>
    <property type="match status" value="1"/>
</dbReference>
<dbReference type="GO" id="GO:0008374">
    <property type="term" value="F:O-acyltransferase activity"/>
    <property type="evidence" value="ECO:0007669"/>
    <property type="project" value="InterPro"/>
</dbReference>
<keyword evidence="3" id="KW-1185">Reference proteome</keyword>
<dbReference type="InterPro" id="IPR029058">
    <property type="entry name" value="AB_hydrolase_fold"/>
</dbReference>
<sequence length="656" mass="74236">MMGTPATDLISDNDKYNKQCLSDSSDSGSDVSFFSVNESEGELDTMEKVDTLIGGARVISNKVEKDSDSEQRGRKKETTGPNNYHNLEEEQASAISLDADDEDLDEIISYSHDGNYDSSHKTFSFSLPFGNTNFRSSSPLAIIKTVLPKTPDEFIKKNLRKNEIRQKLKKSTSISSLEEIELFKYERGIDNSRLRAVKESLEMDALKNSIKQITADPFDKTHDGYYRSRLESIWNELEGDVVIMGGYRGSVLRDATTHKRIWIPLKAGLNMTKVDLLIGPNDEDELKTQKEIVPDGMLTHIGPVDISKRLIKRLDANPNLNVQQFGYDWRLSLDISAKHLTTKLEEIYNKQKNKKGIYIIAHSMGGLVAHKVLQDCTHLIRGIIYVGSPSQCPNILGPIRFGDDVMWNKTIFTKETNFFMRSSFYFLPLDGRCFVDKITLERYDFDFFDTDVWKTLGLSPLVNEKREESAHEKSKLLPRKTKSALSLKATLNATSKFVLNAPVVRNVAGNNKQVPRDVPFDEVFHTSYEDSCEYLARTLKRTKNYLDSLDYDPNKEYPPLAMVYGNKVPTVRGAKVNGIQDIKDGNYEDFYYGPGDGVVHHKWLLPEQRGFPVVCKIASSSGHVSLMTDLKSMAKAFISIVDSEKEGRRSRTRTSS</sequence>
<dbReference type="Proteomes" id="UP000501346">
    <property type="component" value="Chromosome SeX-ScX"/>
</dbReference>
<feature type="compositionally biased region" description="Basic and acidic residues" evidence="1">
    <location>
        <begin position="62"/>
        <end position="78"/>
    </location>
</feature>
<evidence type="ECO:0000313" key="2">
    <source>
        <dbReference type="EMBL" id="QID86188.1"/>
    </source>
</evidence>
<dbReference type="OrthoDB" id="10250441at2759"/>
<organism evidence="2 3">
    <name type="scientific">Saccharomyces pastorianus</name>
    <name type="common">Lager yeast</name>
    <name type="synonym">Saccharomyces cerevisiae x Saccharomyces eubayanus</name>
    <dbReference type="NCBI Taxonomy" id="27292"/>
    <lineage>
        <taxon>Eukaryota</taxon>
        <taxon>Fungi</taxon>
        <taxon>Dikarya</taxon>
        <taxon>Ascomycota</taxon>
        <taxon>Saccharomycotina</taxon>
        <taxon>Saccharomycetes</taxon>
        <taxon>Saccharomycetales</taxon>
        <taxon>Saccharomycetaceae</taxon>
        <taxon>Saccharomyces</taxon>
    </lineage>
</organism>
<gene>
    <name evidence="2" type="ORF">GRS66_008804</name>
</gene>